<feature type="region of interest" description="Disordered" evidence="1">
    <location>
        <begin position="40"/>
        <end position="67"/>
    </location>
</feature>
<evidence type="ECO:0000313" key="3">
    <source>
        <dbReference type="Proteomes" id="UP000649573"/>
    </source>
</evidence>
<evidence type="ECO:0000313" key="2">
    <source>
        <dbReference type="EMBL" id="GGU73791.1"/>
    </source>
</evidence>
<name>A0ABQ2VA78_9PSEU</name>
<keyword evidence="3" id="KW-1185">Reference proteome</keyword>
<sequence length="67" mass="7332">MAFSARFPFSGSSDCQTAKTRRDLSGLLYADATHDSLYRTAGKDHTARENATLPVPRSRLESVPMTA</sequence>
<comment type="caution">
    <text evidence="2">The sequence shown here is derived from an EMBL/GenBank/DDBJ whole genome shotgun (WGS) entry which is preliminary data.</text>
</comment>
<evidence type="ECO:0000256" key="1">
    <source>
        <dbReference type="SAM" id="MobiDB-lite"/>
    </source>
</evidence>
<dbReference type="Proteomes" id="UP000649573">
    <property type="component" value="Unassembled WGS sequence"/>
</dbReference>
<protein>
    <submittedName>
        <fullName evidence="2">Uncharacterized protein</fullName>
    </submittedName>
</protein>
<dbReference type="EMBL" id="BMRE01000054">
    <property type="protein sequence ID" value="GGU73791.1"/>
    <property type="molecule type" value="Genomic_DNA"/>
</dbReference>
<accession>A0ABQ2VA78</accession>
<organism evidence="2 3">
    <name type="scientific">Lentzea flava</name>
    <dbReference type="NCBI Taxonomy" id="103732"/>
    <lineage>
        <taxon>Bacteria</taxon>
        <taxon>Bacillati</taxon>
        <taxon>Actinomycetota</taxon>
        <taxon>Actinomycetes</taxon>
        <taxon>Pseudonocardiales</taxon>
        <taxon>Pseudonocardiaceae</taxon>
        <taxon>Lentzea</taxon>
    </lineage>
</organism>
<proteinExistence type="predicted"/>
<gene>
    <name evidence="2" type="ORF">GCM10010178_76540</name>
</gene>
<reference evidence="3" key="1">
    <citation type="journal article" date="2019" name="Int. J. Syst. Evol. Microbiol.">
        <title>The Global Catalogue of Microorganisms (GCM) 10K type strain sequencing project: providing services to taxonomists for standard genome sequencing and annotation.</title>
        <authorList>
            <consortium name="The Broad Institute Genomics Platform"/>
            <consortium name="The Broad Institute Genome Sequencing Center for Infectious Disease"/>
            <person name="Wu L."/>
            <person name="Ma J."/>
        </authorList>
    </citation>
    <scope>NUCLEOTIDE SEQUENCE [LARGE SCALE GENOMIC DNA]</scope>
    <source>
        <strain evidence="3">JCM 3296</strain>
    </source>
</reference>